<dbReference type="GO" id="GO:0003676">
    <property type="term" value="F:nucleic acid binding"/>
    <property type="evidence" value="ECO:0007669"/>
    <property type="project" value="InterPro"/>
</dbReference>
<name>A0A120GMZ3_9BACI</name>
<dbReference type="PROSITE" id="PS50830">
    <property type="entry name" value="TNASE_3"/>
    <property type="match status" value="1"/>
</dbReference>
<dbReference type="GO" id="GO:0004519">
    <property type="term" value="F:endonuclease activity"/>
    <property type="evidence" value="ECO:0007669"/>
    <property type="project" value="UniProtKB-KW"/>
</dbReference>
<proteinExistence type="predicted"/>
<protein>
    <recommendedName>
        <fullName evidence="5">TNase-like domain-containing protein</fullName>
    </recommendedName>
</protein>
<keyword evidence="3" id="KW-0378">Hydrolase</keyword>
<dbReference type="RefSeq" id="WP_061144143.1">
    <property type="nucleotide sequence ID" value="NZ_LNNH01000051.1"/>
</dbReference>
<evidence type="ECO:0000313" key="7">
    <source>
        <dbReference type="Proteomes" id="UP000064189"/>
    </source>
</evidence>
<dbReference type="PANTHER" id="PTHR12302:SF3">
    <property type="entry name" value="SERINE_THREONINE-PROTEIN KINASE 31"/>
    <property type="match status" value="1"/>
</dbReference>
<evidence type="ECO:0000256" key="2">
    <source>
        <dbReference type="ARBA" id="ARBA00022759"/>
    </source>
</evidence>
<reference evidence="6 7" key="1">
    <citation type="submission" date="2015-11" db="EMBL/GenBank/DDBJ databases">
        <title>Genome Sequence of Bacillus simplex strain VanAntwerpen2.</title>
        <authorList>
            <person name="Couger M.B."/>
        </authorList>
    </citation>
    <scope>NUCLEOTIDE SEQUENCE [LARGE SCALE GENOMIC DNA]</scope>
    <source>
        <strain evidence="6 7">VanAntwerpen02</strain>
    </source>
</reference>
<sequence length="275" mass="30310">MNGNSFIQTYLHAILMSAFCLFILTGCQGTVDSLGNGSTQETSKSNGDVQSSTDSPVHEEKGETFTAKIVRVVDGDTVKIKLENGNEETVRLLLIDTPETVHPSKPVQPFGPEASKFTKELMPAGSTVEVETGIGERDKYGRLLAYFYVNGKMVNELLLEKGLARVAYVYAPNTKYLDELESIQKQAQKERIGIWSLEDYATSKGFDDSKTDEASKGESTGTLACSNPKIKGNINSKGNKIYHLPSGQYYDITKAEEMFCTEQDAQEAGFRKSQR</sequence>
<dbReference type="SMART" id="SM00318">
    <property type="entry name" value="SNc"/>
    <property type="match status" value="1"/>
</dbReference>
<keyword evidence="7" id="KW-1185">Reference proteome</keyword>
<evidence type="ECO:0000313" key="6">
    <source>
        <dbReference type="EMBL" id="KWW11644.1"/>
    </source>
</evidence>
<accession>A0A120GMZ3</accession>
<dbReference type="Gene3D" id="2.40.50.90">
    <property type="match status" value="1"/>
</dbReference>
<keyword evidence="1" id="KW-0540">Nuclease</keyword>
<feature type="region of interest" description="Disordered" evidence="4">
    <location>
        <begin position="35"/>
        <end position="60"/>
    </location>
</feature>
<dbReference type="GO" id="GO:0016787">
    <property type="term" value="F:hydrolase activity"/>
    <property type="evidence" value="ECO:0007669"/>
    <property type="project" value="UniProtKB-KW"/>
</dbReference>
<dbReference type="InterPro" id="IPR016071">
    <property type="entry name" value="Staphylococal_nuclease_OB-fold"/>
</dbReference>
<dbReference type="InterPro" id="IPR035437">
    <property type="entry name" value="SNase_OB-fold_sf"/>
</dbReference>
<feature type="compositionally biased region" description="Polar residues" evidence="4">
    <location>
        <begin position="35"/>
        <end position="55"/>
    </location>
</feature>
<gene>
    <name evidence="6" type="ORF">AS888_01330</name>
</gene>
<dbReference type="CDD" id="cd00175">
    <property type="entry name" value="SNc"/>
    <property type="match status" value="1"/>
</dbReference>
<evidence type="ECO:0000256" key="4">
    <source>
        <dbReference type="SAM" id="MobiDB-lite"/>
    </source>
</evidence>
<evidence type="ECO:0000259" key="5">
    <source>
        <dbReference type="PROSITE" id="PS50830"/>
    </source>
</evidence>
<feature type="domain" description="TNase-like" evidence="5">
    <location>
        <begin position="63"/>
        <end position="197"/>
    </location>
</feature>
<dbReference type="EMBL" id="LNNH01000051">
    <property type="protein sequence ID" value="KWW11644.1"/>
    <property type="molecule type" value="Genomic_DNA"/>
</dbReference>
<dbReference type="PANTHER" id="PTHR12302">
    <property type="entry name" value="EBNA2 BINDING PROTEIN P100"/>
    <property type="match status" value="1"/>
</dbReference>
<evidence type="ECO:0000256" key="3">
    <source>
        <dbReference type="ARBA" id="ARBA00022801"/>
    </source>
</evidence>
<evidence type="ECO:0000256" key="1">
    <source>
        <dbReference type="ARBA" id="ARBA00022722"/>
    </source>
</evidence>
<dbReference type="AlphaFoldDB" id="A0A120GMZ3"/>
<dbReference type="PROSITE" id="PS01123">
    <property type="entry name" value="TNASE_1"/>
    <property type="match status" value="1"/>
</dbReference>
<dbReference type="InterPro" id="IPR002071">
    <property type="entry name" value="Thermonucl_AS"/>
</dbReference>
<keyword evidence="2" id="KW-0255">Endonuclease</keyword>
<dbReference type="Pfam" id="PF00565">
    <property type="entry name" value="SNase"/>
    <property type="match status" value="1"/>
</dbReference>
<comment type="caution">
    <text evidence="6">The sequence shown here is derived from an EMBL/GenBank/DDBJ whole genome shotgun (WGS) entry which is preliminary data.</text>
</comment>
<organism evidence="6 7">
    <name type="scientific">Peribacillus simplex</name>
    <dbReference type="NCBI Taxonomy" id="1478"/>
    <lineage>
        <taxon>Bacteria</taxon>
        <taxon>Bacillati</taxon>
        <taxon>Bacillota</taxon>
        <taxon>Bacilli</taxon>
        <taxon>Bacillales</taxon>
        <taxon>Bacillaceae</taxon>
        <taxon>Peribacillus</taxon>
    </lineage>
</organism>
<dbReference type="Proteomes" id="UP000064189">
    <property type="component" value="Unassembled WGS sequence"/>
</dbReference>
<dbReference type="SUPFAM" id="SSF50199">
    <property type="entry name" value="Staphylococcal nuclease"/>
    <property type="match status" value="1"/>
</dbReference>